<dbReference type="InterPro" id="IPR035986">
    <property type="entry name" value="PKD_dom_sf"/>
</dbReference>
<dbReference type="Gene3D" id="2.60.40.10">
    <property type="entry name" value="Immunoglobulins"/>
    <property type="match status" value="2"/>
</dbReference>
<evidence type="ECO:0000313" key="3">
    <source>
        <dbReference type="Proteomes" id="UP000295620"/>
    </source>
</evidence>
<dbReference type="NCBIfam" id="TIGR04131">
    <property type="entry name" value="Bac_Flav_CTERM"/>
    <property type="match status" value="1"/>
</dbReference>
<organism evidence="2 3">
    <name type="scientific">Pedobacter metabolipauper</name>
    <dbReference type="NCBI Taxonomy" id="425513"/>
    <lineage>
        <taxon>Bacteria</taxon>
        <taxon>Pseudomonadati</taxon>
        <taxon>Bacteroidota</taxon>
        <taxon>Sphingobacteriia</taxon>
        <taxon>Sphingobacteriales</taxon>
        <taxon>Sphingobacteriaceae</taxon>
        <taxon>Pedobacter</taxon>
    </lineage>
</organism>
<dbReference type="Proteomes" id="UP000295620">
    <property type="component" value="Unassembled WGS sequence"/>
</dbReference>
<name>A0A4R6SVN7_9SPHI</name>
<sequence length="639" mass="68219">MTNLTRFLLFLSVFILTANFAQSQTCTGSLGDPVVRIDFGRGSTNTGPSIGSNTNYTYVPNNPSDGQYTIAKNTAGFAPGWYSFGNHTPNDPTGYMMVINAANNPGIFYETVVDIDLCPNTTYEFAAWVINMLNYNGIKPNITFSILTTSDVVLKTYNTGDIPDAIPNNWKQYGFPFETPANVNRVKIRMTNNGPGGIGNDIALDDITFRACGPQITTTMNNSASVSEQNICQGQAGTFTFSANIQGSATLKYLWQENTGSGWVDMPAENRTTLTVSLPATTPAGAYKYRLSAAEPGNFNSAVCRTASAELTVNVNALPNAVATSNNIVCLGSPIILSVTDAGSSYTWTGPNGFTSTQRTPTINGATFDMAGTYRVVVTSAQGCPVAAQTSVYVVPLPVAAVGNPNLEICEGGSAQLSASGGSIFRWAPAEGLSATYLANPVASPTETTTYTVTVSDGGCERTATVTVKVNKNPLADAGADKKIREGQIITLDGVAGGDDVRYFWSPATGLDDPAKINPRASPRQDMTYTLTVVSDFGCVTSSDQVFVKVYQKVIVPNSFSPNGDGTNDVWNITAIDTYPNPKVSIMNRHGEQIFVSKGYEKPWDGKYKNADVPVGVYYYIINLGPEVEPLTGSLMLIR</sequence>
<keyword evidence="3" id="KW-1185">Reference proteome</keyword>
<keyword evidence="1" id="KW-0732">Signal</keyword>
<reference evidence="2 3" key="1">
    <citation type="submission" date="2019-03" db="EMBL/GenBank/DDBJ databases">
        <title>Genomic Encyclopedia of Archaeal and Bacterial Type Strains, Phase II (KMG-II): from individual species to whole genera.</title>
        <authorList>
            <person name="Goeker M."/>
        </authorList>
    </citation>
    <scope>NUCLEOTIDE SEQUENCE [LARGE SCALE GENOMIC DNA]</scope>
    <source>
        <strain evidence="2 3">DSM 19035</strain>
    </source>
</reference>
<dbReference type="OrthoDB" id="1652165at2"/>
<accession>A0A4R6SVN7</accession>
<dbReference type="InterPro" id="IPR013783">
    <property type="entry name" value="Ig-like_fold"/>
</dbReference>
<comment type="caution">
    <text evidence="2">The sequence shown here is derived from an EMBL/GenBank/DDBJ whole genome shotgun (WGS) entry which is preliminary data.</text>
</comment>
<evidence type="ECO:0000256" key="1">
    <source>
        <dbReference type="SAM" id="SignalP"/>
    </source>
</evidence>
<dbReference type="SUPFAM" id="SSF49299">
    <property type="entry name" value="PKD domain"/>
    <property type="match status" value="1"/>
</dbReference>
<proteinExistence type="predicted"/>
<dbReference type="Gene3D" id="2.60.120.260">
    <property type="entry name" value="Galactose-binding domain-like"/>
    <property type="match status" value="1"/>
</dbReference>
<gene>
    <name evidence="2" type="ORF">ATK78_3035</name>
</gene>
<dbReference type="EMBL" id="SNYC01000005">
    <property type="protein sequence ID" value="TDQ08519.1"/>
    <property type="molecule type" value="Genomic_DNA"/>
</dbReference>
<dbReference type="RefSeq" id="WP_133576877.1">
    <property type="nucleotide sequence ID" value="NZ_SNYC01000005.1"/>
</dbReference>
<feature type="chain" id="PRO_5020923826" evidence="1">
    <location>
        <begin position="24"/>
        <end position="639"/>
    </location>
</feature>
<dbReference type="InterPro" id="IPR026341">
    <property type="entry name" value="T9SS_type_B"/>
</dbReference>
<dbReference type="AlphaFoldDB" id="A0A4R6SVN7"/>
<dbReference type="Pfam" id="PF13585">
    <property type="entry name" value="CHU_C"/>
    <property type="match status" value="1"/>
</dbReference>
<evidence type="ECO:0000313" key="2">
    <source>
        <dbReference type="EMBL" id="TDQ08519.1"/>
    </source>
</evidence>
<feature type="signal peptide" evidence="1">
    <location>
        <begin position="1"/>
        <end position="23"/>
    </location>
</feature>
<protein>
    <submittedName>
        <fullName evidence="2">Gliding motility-associated-like protein</fullName>
    </submittedName>
</protein>